<organism evidence="1 2">
    <name type="scientific">Promicromonospora umidemergens</name>
    <dbReference type="NCBI Taxonomy" id="629679"/>
    <lineage>
        <taxon>Bacteria</taxon>
        <taxon>Bacillati</taxon>
        <taxon>Actinomycetota</taxon>
        <taxon>Actinomycetes</taxon>
        <taxon>Micrococcales</taxon>
        <taxon>Promicromonosporaceae</taxon>
        <taxon>Promicromonospora</taxon>
    </lineage>
</organism>
<name>A0ABP8XVZ4_9MICO</name>
<gene>
    <name evidence="1" type="ORF">GCM10023198_42040</name>
</gene>
<accession>A0ABP8XVZ4</accession>
<dbReference type="EMBL" id="BAABHM010000018">
    <property type="protein sequence ID" value="GAA4714419.1"/>
    <property type="molecule type" value="Genomic_DNA"/>
</dbReference>
<evidence type="ECO:0008006" key="3">
    <source>
        <dbReference type="Google" id="ProtNLM"/>
    </source>
</evidence>
<dbReference type="Proteomes" id="UP001500843">
    <property type="component" value="Unassembled WGS sequence"/>
</dbReference>
<keyword evidence="2" id="KW-1185">Reference proteome</keyword>
<reference evidence="2" key="1">
    <citation type="journal article" date="2019" name="Int. J. Syst. Evol. Microbiol.">
        <title>The Global Catalogue of Microorganisms (GCM) 10K type strain sequencing project: providing services to taxonomists for standard genome sequencing and annotation.</title>
        <authorList>
            <consortium name="The Broad Institute Genomics Platform"/>
            <consortium name="The Broad Institute Genome Sequencing Center for Infectious Disease"/>
            <person name="Wu L."/>
            <person name="Ma J."/>
        </authorList>
    </citation>
    <scope>NUCLEOTIDE SEQUENCE [LARGE SCALE GENOMIC DNA]</scope>
    <source>
        <strain evidence="2">JCM 17975</strain>
    </source>
</reference>
<comment type="caution">
    <text evidence="1">The sequence shown here is derived from an EMBL/GenBank/DDBJ whole genome shotgun (WGS) entry which is preliminary data.</text>
</comment>
<sequence>MATVTGDIAVMLSVLGLRKGDARILDALVLLGSGMETTELDWGDETSTYLVFRSTGTDVHFTDDVLTSFMVRVQPDTEESGYDPYPRLADLVEGLPLTATRSEVEEHFGVPERTGPTFLRYEANDQYLHLEFDAQDRITMVSALLTAP</sequence>
<proteinExistence type="predicted"/>
<evidence type="ECO:0000313" key="2">
    <source>
        <dbReference type="Proteomes" id="UP001500843"/>
    </source>
</evidence>
<dbReference type="RefSeq" id="WP_253873753.1">
    <property type="nucleotide sequence ID" value="NZ_BAABHM010000018.1"/>
</dbReference>
<evidence type="ECO:0000313" key="1">
    <source>
        <dbReference type="EMBL" id="GAA4714419.1"/>
    </source>
</evidence>
<protein>
    <recommendedName>
        <fullName evidence="3">Halobacterial output domain-containing protein</fullName>
    </recommendedName>
</protein>